<name>A0ABY6ZG34_9BACL</name>
<dbReference type="Pfam" id="PF00005">
    <property type="entry name" value="ABC_tran"/>
    <property type="match status" value="1"/>
</dbReference>
<dbReference type="InterPro" id="IPR017871">
    <property type="entry name" value="ABC_transporter-like_CS"/>
</dbReference>
<reference evidence="5" key="1">
    <citation type="submission" date="2022-08" db="EMBL/GenBank/DDBJ databases">
        <title>Alicyclobacillus fastidiosus DSM 17978, complete genome.</title>
        <authorList>
            <person name="Wang Q."/>
            <person name="Cai R."/>
            <person name="Wang Z."/>
        </authorList>
    </citation>
    <scope>NUCLEOTIDE SEQUENCE</scope>
    <source>
        <strain evidence="5">DSM 17978</strain>
    </source>
</reference>
<organism evidence="5 6">
    <name type="scientific">Alicyclobacillus fastidiosus</name>
    <dbReference type="NCBI Taxonomy" id="392011"/>
    <lineage>
        <taxon>Bacteria</taxon>
        <taxon>Bacillati</taxon>
        <taxon>Bacillota</taxon>
        <taxon>Bacilli</taxon>
        <taxon>Bacillales</taxon>
        <taxon>Alicyclobacillaceae</taxon>
        <taxon>Alicyclobacillus</taxon>
    </lineage>
</organism>
<evidence type="ECO:0000256" key="2">
    <source>
        <dbReference type="ARBA" id="ARBA00022741"/>
    </source>
</evidence>
<accession>A0ABY6ZG34</accession>
<dbReference type="InterPro" id="IPR017911">
    <property type="entry name" value="MacB-like_ATP-bd"/>
</dbReference>
<dbReference type="PROSITE" id="PS00211">
    <property type="entry name" value="ABC_TRANSPORTER_1"/>
    <property type="match status" value="1"/>
</dbReference>
<sequence>MMALIEMDHVKKLYESGGEPFYAVNDVSFQIQEGEFVAIMGPSGSGKSTMMHLMGLLDSPTSGDVRIDGIPTSTLSDKHTARMRNEKIGFVFQSFNLLPRTSAIENIAVPLWYSKSSEGDFERRAVQALERVGIDPITKGHNHPNQLSGGQQQRVAIARAIVTNPSLILADEPTGNLDSAATEEILALFQSLNREGKTIVMVTHEDHVAQHATRIIRFRDGHIDNDQLVANPRQAVAVNAS</sequence>
<gene>
    <name evidence="5" type="ORF">NZD89_22850</name>
</gene>
<evidence type="ECO:0000313" key="6">
    <source>
        <dbReference type="Proteomes" id="UP001164761"/>
    </source>
</evidence>
<dbReference type="Proteomes" id="UP001164761">
    <property type="component" value="Chromosome"/>
</dbReference>
<evidence type="ECO:0000259" key="4">
    <source>
        <dbReference type="PROSITE" id="PS50893"/>
    </source>
</evidence>
<dbReference type="PROSITE" id="PS50893">
    <property type="entry name" value="ABC_TRANSPORTER_2"/>
    <property type="match status" value="1"/>
</dbReference>
<dbReference type="EMBL" id="CP104067">
    <property type="protein sequence ID" value="WAH41084.1"/>
    <property type="molecule type" value="Genomic_DNA"/>
</dbReference>
<dbReference type="CDD" id="cd03255">
    <property type="entry name" value="ABC_MJ0796_LolCDE_FtsE"/>
    <property type="match status" value="1"/>
</dbReference>
<dbReference type="InterPro" id="IPR027417">
    <property type="entry name" value="P-loop_NTPase"/>
</dbReference>
<dbReference type="PANTHER" id="PTHR24220">
    <property type="entry name" value="IMPORT ATP-BINDING PROTEIN"/>
    <property type="match status" value="1"/>
</dbReference>
<keyword evidence="6" id="KW-1185">Reference proteome</keyword>
<keyword evidence="3 5" id="KW-0067">ATP-binding</keyword>
<dbReference type="InterPro" id="IPR003593">
    <property type="entry name" value="AAA+_ATPase"/>
</dbReference>
<protein>
    <submittedName>
        <fullName evidence="5">ABC transporter ATP-binding protein</fullName>
    </submittedName>
</protein>
<proteinExistence type="predicted"/>
<dbReference type="SMART" id="SM00382">
    <property type="entry name" value="AAA"/>
    <property type="match status" value="1"/>
</dbReference>
<dbReference type="InterPro" id="IPR003439">
    <property type="entry name" value="ABC_transporter-like_ATP-bd"/>
</dbReference>
<dbReference type="SUPFAM" id="SSF52540">
    <property type="entry name" value="P-loop containing nucleoside triphosphate hydrolases"/>
    <property type="match status" value="1"/>
</dbReference>
<dbReference type="InterPro" id="IPR015854">
    <property type="entry name" value="ABC_transpr_LolD-like"/>
</dbReference>
<keyword evidence="1" id="KW-0813">Transport</keyword>
<dbReference type="Gene3D" id="3.40.50.300">
    <property type="entry name" value="P-loop containing nucleotide triphosphate hydrolases"/>
    <property type="match status" value="1"/>
</dbReference>
<evidence type="ECO:0000256" key="1">
    <source>
        <dbReference type="ARBA" id="ARBA00022448"/>
    </source>
</evidence>
<feature type="domain" description="ABC transporter" evidence="4">
    <location>
        <begin position="5"/>
        <end position="241"/>
    </location>
</feature>
<evidence type="ECO:0000256" key="3">
    <source>
        <dbReference type="ARBA" id="ARBA00022840"/>
    </source>
</evidence>
<dbReference type="GO" id="GO:0005524">
    <property type="term" value="F:ATP binding"/>
    <property type="evidence" value="ECO:0007669"/>
    <property type="project" value="UniProtKB-KW"/>
</dbReference>
<dbReference type="RefSeq" id="WP_268004982.1">
    <property type="nucleotide sequence ID" value="NZ_BSUT01000001.1"/>
</dbReference>
<dbReference type="PANTHER" id="PTHR24220:SF86">
    <property type="entry name" value="ABC TRANSPORTER ABCH.1"/>
    <property type="match status" value="1"/>
</dbReference>
<evidence type="ECO:0000313" key="5">
    <source>
        <dbReference type="EMBL" id="WAH41084.1"/>
    </source>
</evidence>
<keyword evidence="2" id="KW-0547">Nucleotide-binding</keyword>